<dbReference type="Proteomes" id="UP000195442">
    <property type="component" value="Unassembled WGS sequence"/>
</dbReference>
<reference evidence="2" key="1">
    <citation type="submission" date="2017-02" db="EMBL/GenBank/DDBJ databases">
        <authorList>
            <person name="Daims H."/>
        </authorList>
    </citation>
    <scope>NUCLEOTIDE SEQUENCE [LARGE SCALE GENOMIC DNA]</scope>
</reference>
<name>A0A1R4H9Z5_9GAMM</name>
<keyword evidence="2" id="KW-1185">Reference proteome</keyword>
<protein>
    <submittedName>
        <fullName evidence="1">Uncharacterized protein</fullName>
    </submittedName>
</protein>
<proteinExistence type="predicted"/>
<accession>A0A1R4H9Z5</accession>
<organism evidence="1 2">
    <name type="scientific">Crenothrix polyspora</name>
    <dbReference type="NCBI Taxonomy" id="360316"/>
    <lineage>
        <taxon>Bacteria</taxon>
        <taxon>Pseudomonadati</taxon>
        <taxon>Pseudomonadota</taxon>
        <taxon>Gammaproteobacteria</taxon>
        <taxon>Methylococcales</taxon>
        <taxon>Crenotrichaceae</taxon>
        <taxon>Crenothrix</taxon>
    </lineage>
</organism>
<evidence type="ECO:0000313" key="2">
    <source>
        <dbReference type="Proteomes" id="UP000195442"/>
    </source>
</evidence>
<sequence length="73" mass="8760">MKINFTNKLLNNNAVCVFMCNYQFLDNSVFPSNFTKTINLSYFYRWALLKWKSYKMITNCKISDLFYMPSIAF</sequence>
<gene>
    <name evidence="1" type="ORF">CRENPOLYSF2_3050004</name>
</gene>
<evidence type="ECO:0000313" key="1">
    <source>
        <dbReference type="EMBL" id="SJM93039.1"/>
    </source>
</evidence>
<dbReference type="EMBL" id="FUKJ01000230">
    <property type="protein sequence ID" value="SJM93039.1"/>
    <property type="molecule type" value="Genomic_DNA"/>
</dbReference>
<dbReference type="AlphaFoldDB" id="A0A1R4H9Z5"/>